<evidence type="ECO:0000256" key="1">
    <source>
        <dbReference type="ARBA" id="ARBA00022737"/>
    </source>
</evidence>
<reference evidence="4 5" key="1">
    <citation type="submission" date="2024-03" db="EMBL/GenBank/DDBJ databases">
        <title>Aquirufa genome sequencing.</title>
        <authorList>
            <person name="Pitt A."/>
            <person name="Hahn M.W."/>
        </authorList>
    </citation>
    <scope>NUCLEOTIDE SEQUENCE [LARGE SCALE GENOMIC DNA]</scope>
    <source>
        <strain evidence="4 5">OSTEICH-129V</strain>
    </source>
</reference>
<dbReference type="PANTHER" id="PTHR44858">
    <property type="entry name" value="TETRATRICOPEPTIDE REPEAT PROTEIN 6"/>
    <property type="match status" value="1"/>
</dbReference>
<gene>
    <name evidence="4" type="ORF">U0R10_02425</name>
</gene>
<dbReference type="InterPro" id="IPR019734">
    <property type="entry name" value="TPR_rpt"/>
</dbReference>
<dbReference type="SMART" id="SM00028">
    <property type="entry name" value="TPR"/>
    <property type="match status" value="4"/>
</dbReference>
<dbReference type="Pfam" id="PF13432">
    <property type="entry name" value="TPR_16"/>
    <property type="match status" value="1"/>
</dbReference>
<name>A0ABW6DCM8_9BACT</name>
<dbReference type="SUPFAM" id="SSF48452">
    <property type="entry name" value="TPR-like"/>
    <property type="match status" value="1"/>
</dbReference>
<dbReference type="Gene3D" id="1.25.40.10">
    <property type="entry name" value="Tetratricopeptide repeat domain"/>
    <property type="match status" value="2"/>
</dbReference>
<dbReference type="PANTHER" id="PTHR44858:SF1">
    <property type="entry name" value="UDP-N-ACETYLGLUCOSAMINE--PEPTIDE N-ACETYLGLUCOSAMINYLTRANSFERASE SPINDLY-RELATED"/>
    <property type="match status" value="1"/>
</dbReference>
<dbReference type="EMBL" id="JBBKXZ010000001">
    <property type="protein sequence ID" value="MFD3393467.1"/>
    <property type="molecule type" value="Genomic_DNA"/>
</dbReference>
<evidence type="ECO:0000256" key="3">
    <source>
        <dbReference type="PROSITE-ProRule" id="PRU00339"/>
    </source>
</evidence>
<keyword evidence="5" id="KW-1185">Reference proteome</keyword>
<dbReference type="RefSeq" id="WP_377982135.1">
    <property type="nucleotide sequence ID" value="NZ_JBBKXZ010000001.1"/>
</dbReference>
<dbReference type="Proteomes" id="UP001598138">
    <property type="component" value="Unassembled WGS sequence"/>
</dbReference>
<evidence type="ECO:0000256" key="2">
    <source>
        <dbReference type="ARBA" id="ARBA00022803"/>
    </source>
</evidence>
<protein>
    <submittedName>
        <fullName evidence="4">Tetratricopeptide repeat protein</fullName>
    </submittedName>
</protein>
<keyword evidence="2 3" id="KW-0802">TPR repeat</keyword>
<dbReference type="InterPro" id="IPR011990">
    <property type="entry name" value="TPR-like_helical_dom_sf"/>
</dbReference>
<evidence type="ECO:0000313" key="5">
    <source>
        <dbReference type="Proteomes" id="UP001598138"/>
    </source>
</evidence>
<sequence length="189" mass="21902">MSMPTGVAREFQLFNLGSMRFIGILLVISLLFACQSEYNLGIRQLKEGQYKEAIESFNFALDRNPRNSDIYYARGLSRGFLDNYTGAIADLTRAIKLDSEQPNYYFYRAYFKSLYGNNRGSIDDFSRAIELEPYWREAYYNRGVKLVHVGLFDEACADFETAKYFGDTLSNSYLNLYCRPISSMKKEKN</sequence>
<organism evidence="4 5">
    <name type="scientific">Aquirufa avitistagni</name>
    <dbReference type="NCBI Taxonomy" id="3104728"/>
    <lineage>
        <taxon>Bacteria</taxon>
        <taxon>Pseudomonadati</taxon>
        <taxon>Bacteroidota</taxon>
        <taxon>Cytophagia</taxon>
        <taxon>Cytophagales</taxon>
        <taxon>Flectobacillaceae</taxon>
        <taxon>Aquirufa</taxon>
    </lineage>
</organism>
<accession>A0ABW6DCM8</accession>
<evidence type="ECO:0000313" key="4">
    <source>
        <dbReference type="EMBL" id="MFD3393467.1"/>
    </source>
</evidence>
<dbReference type="PROSITE" id="PS50005">
    <property type="entry name" value="TPR"/>
    <property type="match status" value="1"/>
</dbReference>
<feature type="repeat" description="TPR" evidence="3">
    <location>
        <begin position="34"/>
        <end position="67"/>
    </location>
</feature>
<dbReference type="InterPro" id="IPR050498">
    <property type="entry name" value="Ycf3"/>
</dbReference>
<comment type="caution">
    <text evidence="4">The sequence shown here is derived from an EMBL/GenBank/DDBJ whole genome shotgun (WGS) entry which is preliminary data.</text>
</comment>
<proteinExistence type="predicted"/>
<keyword evidence="1" id="KW-0677">Repeat</keyword>